<proteinExistence type="predicted"/>
<keyword evidence="2" id="KW-1185">Reference proteome</keyword>
<gene>
    <name evidence="1" type="ORF">JHL16_07820</name>
</gene>
<reference evidence="1" key="1">
    <citation type="submission" date="2021-01" db="EMBL/GenBank/DDBJ databases">
        <authorList>
            <person name="Sun Q."/>
        </authorList>
    </citation>
    <scope>NUCLEOTIDE SEQUENCE</scope>
    <source>
        <strain evidence="1">YIM B02566</strain>
    </source>
</reference>
<accession>A0ACC5R0X6</accession>
<evidence type="ECO:0000313" key="2">
    <source>
        <dbReference type="Proteomes" id="UP000616151"/>
    </source>
</evidence>
<organism evidence="1 2">
    <name type="scientific">Taklimakanibacter albus</name>
    <dbReference type="NCBI Taxonomy" id="2800327"/>
    <lineage>
        <taxon>Bacteria</taxon>
        <taxon>Pseudomonadati</taxon>
        <taxon>Pseudomonadota</taxon>
        <taxon>Alphaproteobacteria</taxon>
        <taxon>Hyphomicrobiales</taxon>
        <taxon>Aestuariivirgaceae</taxon>
        <taxon>Taklimakanibacter</taxon>
    </lineage>
</organism>
<comment type="caution">
    <text evidence="1">The sequence shown here is derived from an EMBL/GenBank/DDBJ whole genome shotgun (WGS) entry which is preliminary data.</text>
</comment>
<dbReference type="EMBL" id="JAENHL010000006">
    <property type="protein sequence ID" value="MBK1866257.1"/>
    <property type="molecule type" value="Genomic_DNA"/>
</dbReference>
<name>A0ACC5R0X6_9HYPH</name>
<dbReference type="Proteomes" id="UP000616151">
    <property type="component" value="Unassembled WGS sequence"/>
</dbReference>
<sequence>MKRFKSTFAALALGTAIAVTGITGSDFSFIATAQAAPSKAADLRLALNELLSEHVTLAAAATQAALRGRKSEFEAAAGALDMNSQDIAGAIGSVYGKDAGDAFLPLWRKHIGFFVDYTTGKATGSKKKQDKAVQDLLQYASDFGAFLNSATPALPKDAVADLVKMHIVSLKDVVDAQAARDYKLAFEKIRAASHHMQMIADPLADAIAAQFPDKFAAK</sequence>
<protein>
    <submittedName>
        <fullName evidence="1">Uncharacterized protein</fullName>
    </submittedName>
</protein>
<evidence type="ECO:0000313" key="1">
    <source>
        <dbReference type="EMBL" id="MBK1866257.1"/>
    </source>
</evidence>